<dbReference type="OrthoDB" id="9781691at2"/>
<dbReference type="EMBL" id="CP012159">
    <property type="protein sequence ID" value="AKT43565.1"/>
    <property type="molecule type" value="Genomic_DNA"/>
</dbReference>
<organism evidence="5 6">
    <name type="scientific">Chondromyces crocatus</name>
    <dbReference type="NCBI Taxonomy" id="52"/>
    <lineage>
        <taxon>Bacteria</taxon>
        <taxon>Pseudomonadati</taxon>
        <taxon>Myxococcota</taxon>
        <taxon>Polyangia</taxon>
        <taxon>Polyangiales</taxon>
        <taxon>Polyangiaceae</taxon>
        <taxon>Chondromyces</taxon>
    </lineage>
</organism>
<evidence type="ECO:0000313" key="6">
    <source>
        <dbReference type="Proteomes" id="UP000067626"/>
    </source>
</evidence>
<feature type="domain" description="Neuraminidase-like" evidence="3">
    <location>
        <begin position="1625"/>
        <end position="1747"/>
    </location>
</feature>
<protein>
    <submittedName>
        <fullName evidence="5">Toxin subunit</fullName>
    </submittedName>
</protein>
<dbReference type="Pfam" id="PF18276">
    <property type="entry name" value="TcA_TcB_BD"/>
    <property type="match status" value="1"/>
</dbReference>
<proteinExistence type="predicted"/>
<dbReference type="Pfam" id="PF18413">
    <property type="entry name" value="Neuraminidase"/>
    <property type="match status" value="1"/>
</dbReference>
<sequence>MNSEFNDETFILHARVIDVRDSTGISGLTVEGWSRRSQGHELLAVATTEQGGYFVFEIDRATLVSLVGVKPVMLSFRIFDDSLLLLDTGTTLQWRVGDPETSLTIEVNPAATPSIGARSNWSVRGKLADSDGNPLQGKRVTAVDRNVGLPDKSLGESTTDIRGRFRITYDGTDLGRPHKARADLAVRALEAVTSEELAKAFVCRAPPNAVVDLTATEPPQKTSEFERLAAAVTPVIGSVEPHELGDGDVDLAACSAEVDRDHLHLFVLAHRMAEGTTIDPEVFYGLLRWGLPTERPQLVLAGRTVHEEALRWAVDENIIPAMTEGDINDALEELTNLAATVALEEERTPGAGMLSDLLATALPDPNRQVNLLKRYVDHDGPASAFWEELRNDPGYTGSEVDKVQLALQLGVLVRYHLPLFHHLEDGFATSTFQSLRELAMLQEDDWIDLLKDDTNGPIIGAPADIPGDTTDERIHHYASVLTQSLEAAFPGAALAGRLPAAPAVLTDALEVLSRVKDFELGQVRIDDFLAANPDTLSGVSQPAVTKAQLKGIDRLYRLTTSTAEISALMETGLDSAQSVVRLGRARMGQLLENKLTVGRIDAIFSAARQVTASSHTLATRYHAAFNGLSAHVLPTPSAPDMSEIASWPALFGSLDFCVCGHCRSVYGPAAYLVDLLQFLHRQLAGQGSATWSHYSIFTQQTVQFTSNDSARDILLARRPDIASIELTCKNTDTQLPYVDLVNEILEYAVANTELSPTVAFPEHIATVGTPAQLAALPQPPPSDKEEVQEMAYQLLAEAPYPWGLPFNIGLEESRIHLDHLGVSRARLMEVLDRSEESRPHAPPSEALTLERLRLSPAGWQLLLGTFTERPWKLYGLLETGNSLQDPTGTSTSPIQGTWVGVLRHVSILLNRTGLTYEALREVLATDFVDPEPKSLAIEAASGADPLTCKIAELRVPALDAAALDRIHRFTRLQRALGWTVAEVDQALSTFGGELDEDMLVHLADVVMLQSEVKIPILEMLTWWGNIQTRTPLSETPSLYEKLFLNQAVTNPVDAALQLNSNGTDLATPLDLATHHAALLSALRCSQAELDLLTNIDAANAEQTFLLADGWLGLTELSRIFRAISMARALSLPVRELLILSDISDIHILKTPIPWDTRQFVQIAKEVVASRWGITALRGLLRHLPSLVPAPTPEPVEVFLDDLKARRHQLVANFVSSEAQESPAPLVRAMVLSRLGEVVRLDAAIIEELTTRILHSPDDDSRSALSVFLDWQDEESGALIPTRTDARVTFLRLEKVAGLLNRLKITRDELRWMVAPEEGEPVIQLDAIPVLPGVPNLALLNGWLTLVRLTRLRDSLPTGKEALAELFRVYWQHPDGPSIDPLPSETFLAALAHHTKWLYPDVETLATRFKNLHPGTRLLRMATALSSLRRLGINAAKGIAWADAATTPSAARATALDIRNTVKAKYDEAQWNTVAKPLRDVLRERQRDALVGYLLWQGDHADKNRLYAELLVDVEMSACQLTSRIAQAISSVQLFVQRCFLHLEAGVKLDEEAAREWKWMRNYRVWEANRKVFLYPENWIEPDLRDNKTPFFKDFENELLQSDLDKSSAEKAYSTYLVKLDQVARLEVMGMVRQKEGSGKNALSVLHVFARTRDTPHSHFYRRREGDDTWSPWEKLDIDIQSDHLIPVVFERRLLLFWAIFETKPSADQSASMGTATDPGKPPTQERHIKLAWSEYQNGKWTSQRSVNAPAIVQPLTEYEDFYPITDFYFRAFNRYPLFGTNNAPALVVEALLGRGQHASEPTRAKSRRLGEFVLSDCRGRWTSEDVTATALSFNIRQPGRARRNRMALLQSASSSDQRLHVLSGTLASGSSKNLSSTGEQLVVLKATPGEFRILFPNSYEDFLSQDAFFYEDTTRSFIVTPRKDPVNRWVVKEDIRFDAVPIVWNDDTLKLELPDDLSPFNLQQESGFVALEGGSRKDELLERWSKSTPEVINIPLTTLKQRYLFEPFHHPYVCRFIKEVNRYGLDGLLEWSRHSTPLQLLRQDNFASRYLPTQVVALPYPVEDVDFSPRGAMSTYNWELFFHAPLLIADRLSKNLRFEEAQRWFHAIFDPTTGSTAPIPQRFWKVRPFFENADLTAIDELLAGQVESLSLQIEAWRRDPFNPHHIARLRPLAYQKTVVMKYIDNLIRWADHLFRQDTVESTTQATQLYVLAAEILGPRPRSMPKRGDTGAKTYRELEPLLDDMSNALVEIESWTPSGTGGTNIGSDALAEPLVMPSMLYFCVPPNDILLGYWDTVADRLFKLRHCMSIDGVVRQLPLFEPPIDPALLVRAAAAGVDLSTVLQDLSAPAPHQRFPLLLQKANEMVAEVKSLGQAFLSAREKRDAEELSLLRSNHELRLLDAIRQIKQQQVHESRESLAALRKTYEATSIRNQFYRDVARFSAWEVAHLTMHGTASIAQAIIQGMMSAAAVSHSLPSFTTGGAGAMGSPVAVSTVMDGTKTGNSMSSGASAANIAVSLLRDGATASATVGGYERRWDDWKLQERVTARELQQIEKQIVAAEIRLAIVEKELSNHELQMEQAREVAEYLRDKFSSQALYDWMSSQLATLYFQSFQLAYDLAKRAELGFRFERGLTTSSFIRFGHWNSLRKGLLAGEALSLDLKRLELAYLEHDKRELELTKQISLLQHAPGALLALKTTGSCTIDLPEQLFDRDFPGHYLRRLKNVSLTLPCVVGPYDGINCTLTLTESKVRHSNVSADATDYLNETEMRVAHTPVSSISTSHAQNDSGLFEVNFRDERYLPFEGAGAISSWKLDLPHECQAFDVGSLSDVILHVRYTARDGGEILRQHASAALATWLADDEGPLPPLAKLVSLRHDFPVAWQALLDPSGTQELTFALEHELFPVPLRGKKLTILRVDLVRVLTPGKTASFSLSLPLAGAPGGTPLVLPDEETGTTSDFKTCEFDAPASLTLSAILTPPSTATALAEELQDILVIAHYTASTVS</sequence>
<gene>
    <name evidence="5" type="ORF">CMC5_077970</name>
</gene>
<evidence type="ECO:0000256" key="1">
    <source>
        <dbReference type="SAM" id="Coils"/>
    </source>
</evidence>
<feature type="domain" description="ABC toxin N-terminal" evidence="4">
    <location>
        <begin position="1479"/>
        <end position="1595"/>
    </location>
</feature>
<feature type="coiled-coil region" evidence="1">
    <location>
        <begin position="2549"/>
        <end position="2590"/>
    </location>
</feature>
<dbReference type="PATRIC" id="fig|52.7.peg.8576"/>
<evidence type="ECO:0000313" key="5">
    <source>
        <dbReference type="EMBL" id="AKT43565.1"/>
    </source>
</evidence>
<dbReference type="InterPro" id="IPR046839">
    <property type="entry name" value="ABC_toxin_N"/>
</dbReference>
<keyword evidence="6" id="KW-1185">Reference proteome</keyword>
<keyword evidence="1" id="KW-0175">Coiled coil</keyword>
<dbReference type="InterPro" id="IPR040840">
    <property type="entry name" value="TcA_TcB_BD"/>
</dbReference>
<name>A0A0K1ERM9_CHOCO</name>
<evidence type="ECO:0000259" key="4">
    <source>
        <dbReference type="Pfam" id="PF20220"/>
    </source>
</evidence>
<accession>A0A0K1ERM9</accession>
<dbReference type="KEGG" id="ccro:CMC5_077970"/>
<dbReference type="Pfam" id="PF20220">
    <property type="entry name" value="ABC_toxin_N"/>
    <property type="match status" value="1"/>
</dbReference>
<dbReference type="RefSeq" id="WP_050435013.1">
    <property type="nucleotide sequence ID" value="NZ_CP012159.1"/>
</dbReference>
<evidence type="ECO:0000259" key="2">
    <source>
        <dbReference type="Pfam" id="PF18276"/>
    </source>
</evidence>
<feature type="domain" description="Tc toxin complex TcA C-terminal TcB-binding" evidence="2">
    <location>
        <begin position="2554"/>
        <end position="2837"/>
    </location>
</feature>
<dbReference type="STRING" id="52.CMC5_077970"/>
<evidence type="ECO:0000259" key="3">
    <source>
        <dbReference type="Pfam" id="PF18413"/>
    </source>
</evidence>
<dbReference type="Proteomes" id="UP000067626">
    <property type="component" value="Chromosome"/>
</dbReference>
<reference evidence="5 6" key="1">
    <citation type="submission" date="2015-07" db="EMBL/GenBank/DDBJ databases">
        <title>Genome analysis of myxobacterium Chondromyces crocatus Cm c5 reveals a high potential for natural compound synthesis and the genetic basis for the loss of fruiting body formation.</title>
        <authorList>
            <person name="Zaburannyi N."/>
            <person name="Bunk B."/>
            <person name="Maier J."/>
            <person name="Overmann J."/>
            <person name="Mueller R."/>
        </authorList>
    </citation>
    <scope>NUCLEOTIDE SEQUENCE [LARGE SCALE GENOMIC DNA]</scope>
    <source>
        <strain evidence="5 6">Cm c5</strain>
    </source>
</reference>
<dbReference type="InterPro" id="IPR041079">
    <property type="entry name" value="Neuraminidase-like"/>
</dbReference>